<feature type="compositionally biased region" description="Basic residues" evidence="1">
    <location>
        <begin position="25"/>
        <end position="34"/>
    </location>
</feature>
<dbReference type="Proteomes" id="UP000015559">
    <property type="component" value="Chromosome"/>
</dbReference>
<evidence type="ECO:0000313" key="2">
    <source>
        <dbReference type="EMBL" id="BAN36691.1"/>
    </source>
</evidence>
<accession>S6AJZ5</accession>
<name>S6AJZ5_SULDS</name>
<dbReference type="EMBL" id="AP013066">
    <property type="protein sequence ID" value="BAN36691.1"/>
    <property type="molecule type" value="Genomic_DNA"/>
</dbReference>
<proteinExistence type="predicted"/>
<reference evidence="2 3" key="1">
    <citation type="journal article" date="2012" name="Appl. Environ. Microbiol.">
        <title>Draft genome sequence of a psychrotolerant sulfur-oxidizing bacterium, Sulfuricella denitrificans skB26, and proteomic insights into cold adaptation.</title>
        <authorList>
            <person name="Watanabe T."/>
            <person name="Kojima H."/>
            <person name="Fukui M."/>
        </authorList>
    </citation>
    <scope>NUCLEOTIDE SEQUENCE [LARGE SCALE GENOMIC DNA]</scope>
    <source>
        <strain evidence="3">skB26</strain>
    </source>
</reference>
<organism evidence="2 3">
    <name type="scientific">Sulfuricella denitrificans (strain DSM 22764 / NBRC 105220 / skB26)</name>
    <dbReference type="NCBI Taxonomy" id="1163617"/>
    <lineage>
        <taxon>Bacteria</taxon>
        <taxon>Pseudomonadati</taxon>
        <taxon>Pseudomonadota</taxon>
        <taxon>Betaproteobacteria</taxon>
        <taxon>Nitrosomonadales</taxon>
        <taxon>Sulfuricellaceae</taxon>
        <taxon>Sulfuricella</taxon>
    </lineage>
</organism>
<feature type="compositionally biased region" description="Polar residues" evidence="1">
    <location>
        <begin position="54"/>
        <end position="65"/>
    </location>
</feature>
<dbReference type="STRING" id="1163617.SCD_n02892"/>
<feature type="region of interest" description="Disordered" evidence="1">
    <location>
        <begin position="1"/>
        <end position="76"/>
    </location>
</feature>
<evidence type="ECO:0000313" key="3">
    <source>
        <dbReference type="Proteomes" id="UP000015559"/>
    </source>
</evidence>
<dbReference type="KEGG" id="sdr:SCD_n02892"/>
<keyword evidence="3" id="KW-1185">Reference proteome</keyword>
<gene>
    <name evidence="2" type="ORF">SCD_n02892</name>
</gene>
<dbReference type="HOGENOM" id="CLU_2653128_0_0_4"/>
<dbReference type="AlphaFoldDB" id="S6AJZ5"/>
<protein>
    <submittedName>
        <fullName evidence="2">Uncharacterized protein</fullName>
    </submittedName>
</protein>
<sequence length="76" mass="9125">MKKPKCNNHRPFPHTPASHTDWDHRNKHNQRNQKKTFSDSNRNMHYPCEGIDKNGNQAMYRQGQPNDLEEFPFTFK</sequence>
<evidence type="ECO:0000256" key="1">
    <source>
        <dbReference type="SAM" id="MobiDB-lite"/>
    </source>
</evidence>
<feature type="compositionally biased region" description="Basic residues" evidence="1">
    <location>
        <begin position="1"/>
        <end position="12"/>
    </location>
</feature>